<keyword evidence="6" id="KW-0812">Transmembrane</keyword>
<name>A0AA38GLB3_TAXCH</name>
<feature type="non-terminal residue" evidence="7">
    <location>
        <position position="142"/>
    </location>
</feature>
<dbReference type="EMBL" id="JAHRHJ020000002">
    <property type="protein sequence ID" value="KAH9325111.1"/>
    <property type="molecule type" value="Genomic_DNA"/>
</dbReference>
<dbReference type="EC" id="3.1.1.-" evidence="5"/>
<evidence type="ECO:0000256" key="3">
    <source>
        <dbReference type="ARBA" id="ARBA00005784"/>
    </source>
</evidence>
<comment type="function">
    <text evidence="1 5">Hydrolyzes acetyl esters in homogalacturonan regions of pectin. In type I primary cell wall, galacturonic acid residues of pectin can be acetylated at the O-2 and O-3 positions. Decreasing the degree of acetylation of pectin gels in vitro alters their physical properties.</text>
</comment>
<keyword evidence="5" id="KW-0964">Secreted</keyword>
<evidence type="ECO:0000256" key="5">
    <source>
        <dbReference type="RuleBase" id="RU363114"/>
    </source>
</evidence>
<evidence type="ECO:0000256" key="2">
    <source>
        <dbReference type="ARBA" id="ARBA00004191"/>
    </source>
</evidence>
<dbReference type="PANTHER" id="PTHR21562">
    <property type="entry name" value="NOTUM-RELATED"/>
    <property type="match status" value="1"/>
</dbReference>
<comment type="similarity">
    <text evidence="3 5">Belongs to the pectinacetylesterase family.</text>
</comment>
<dbReference type="AlphaFoldDB" id="A0AA38GLB3"/>
<protein>
    <recommendedName>
        <fullName evidence="5">Pectin acetylesterase</fullName>
        <ecNumber evidence="5">3.1.1.-</ecNumber>
    </recommendedName>
</protein>
<feature type="transmembrane region" description="Helical" evidence="6">
    <location>
        <begin position="20"/>
        <end position="38"/>
    </location>
</feature>
<feature type="non-terminal residue" evidence="7">
    <location>
        <position position="1"/>
    </location>
</feature>
<accession>A0AA38GLB3</accession>
<proteinExistence type="inferred from homology"/>
<keyword evidence="4 5" id="KW-0134">Cell wall</keyword>
<keyword evidence="6" id="KW-1133">Transmembrane helix</keyword>
<evidence type="ECO:0000313" key="8">
    <source>
        <dbReference type="Proteomes" id="UP000824469"/>
    </source>
</evidence>
<keyword evidence="6" id="KW-0472">Membrane</keyword>
<organism evidence="7 8">
    <name type="scientific">Taxus chinensis</name>
    <name type="common">Chinese yew</name>
    <name type="synonym">Taxus wallichiana var. chinensis</name>
    <dbReference type="NCBI Taxonomy" id="29808"/>
    <lineage>
        <taxon>Eukaryota</taxon>
        <taxon>Viridiplantae</taxon>
        <taxon>Streptophyta</taxon>
        <taxon>Embryophyta</taxon>
        <taxon>Tracheophyta</taxon>
        <taxon>Spermatophyta</taxon>
        <taxon>Pinopsida</taxon>
        <taxon>Pinidae</taxon>
        <taxon>Conifers II</taxon>
        <taxon>Cupressales</taxon>
        <taxon>Taxaceae</taxon>
        <taxon>Taxus</taxon>
    </lineage>
</organism>
<keyword evidence="5" id="KW-0961">Cell wall biogenesis/degradation</keyword>
<evidence type="ECO:0000256" key="1">
    <source>
        <dbReference type="ARBA" id="ARBA00003534"/>
    </source>
</evidence>
<comment type="subcellular location">
    <subcellularLocation>
        <location evidence="2 5">Secreted</location>
        <location evidence="2 5">Cell wall</location>
    </subcellularLocation>
</comment>
<evidence type="ECO:0000256" key="6">
    <source>
        <dbReference type="SAM" id="Phobius"/>
    </source>
</evidence>
<sequence>RVVPRDMNWRGLRIKWGCTGWSLAVVGLFAIVATVIISRTEDSNKRDNILHLEVPLVVNLTLVETAASKGAFCLDGSPPGYHLDRGFGSGSNSWLIHLEGGGWCNNLESCYMRKSTRLGSSHYMERQIVFSGSLSNKPLENP</sequence>
<dbReference type="GO" id="GO:0016787">
    <property type="term" value="F:hydrolase activity"/>
    <property type="evidence" value="ECO:0007669"/>
    <property type="project" value="UniProtKB-KW"/>
</dbReference>
<comment type="caution">
    <text evidence="7">The sequence shown here is derived from an EMBL/GenBank/DDBJ whole genome shotgun (WGS) entry which is preliminary data.</text>
</comment>
<dbReference type="GO" id="GO:0071555">
    <property type="term" value="P:cell wall organization"/>
    <property type="evidence" value="ECO:0007669"/>
    <property type="project" value="UniProtKB-KW"/>
</dbReference>
<dbReference type="Proteomes" id="UP000824469">
    <property type="component" value="Unassembled WGS sequence"/>
</dbReference>
<evidence type="ECO:0000313" key="7">
    <source>
        <dbReference type="EMBL" id="KAH9325111.1"/>
    </source>
</evidence>
<dbReference type="Pfam" id="PF03283">
    <property type="entry name" value="PAE"/>
    <property type="match status" value="1"/>
</dbReference>
<reference evidence="7 8" key="1">
    <citation type="journal article" date="2021" name="Nat. Plants">
        <title>The Taxus genome provides insights into paclitaxel biosynthesis.</title>
        <authorList>
            <person name="Xiong X."/>
            <person name="Gou J."/>
            <person name="Liao Q."/>
            <person name="Li Y."/>
            <person name="Zhou Q."/>
            <person name="Bi G."/>
            <person name="Li C."/>
            <person name="Du R."/>
            <person name="Wang X."/>
            <person name="Sun T."/>
            <person name="Guo L."/>
            <person name="Liang H."/>
            <person name="Lu P."/>
            <person name="Wu Y."/>
            <person name="Zhang Z."/>
            <person name="Ro D.K."/>
            <person name="Shang Y."/>
            <person name="Huang S."/>
            <person name="Yan J."/>
        </authorList>
    </citation>
    <scope>NUCLEOTIDE SEQUENCE [LARGE SCALE GENOMIC DNA]</scope>
    <source>
        <strain evidence="7">Ta-2019</strain>
    </source>
</reference>
<keyword evidence="8" id="KW-1185">Reference proteome</keyword>
<dbReference type="InterPro" id="IPR004963">
    <property type="entry name" value="PAE/NOTUM"/>
</dbReference>
<evidence type="ECO:0000256" key="4">
    <source>
        <dbReference type="ARBA" id="ARBA00022512"/>
    </source>
</evidence>
<keyword evidence="5" id="KW-0378">Hydrolase</keyword>
<gene>
    <name evidence="7" type="ORF">KI387_005289</name>
</gene>
<dbReference type="OMA" id="HYMAKER"/>